<organism evidence="2 3">
    <name type="scientific">Oryza sativa subsp. japonica</name>
    <name type="common">Rice</name>
    <dbReference type="NCBI Taxonomy" id="39947"/>
    <lineage>
        <taxon>Eukaryota</taxon>
        <taxon>Viridiplantae</taxon>
        <taxon>Streptophyta</taxon>
        <taxon>Embryophyta</taxon>
        <taxon>Tracheophyta</taxon>
        <taxon>Spermatophyta</taxon>
        <taxon>Magnoliopsida</taxon>
        <taxon>Liliopsida</taxon>
        <taxon>Poales</taxon>
        <taxon>Poaceae</taxon>
        <taxon>BOP clade</taxon>
        <taxon>Oryzoideae</taxon>
        <taxon>Oryzeae</taxon>
        <taxon>Oryzinae</taxon>
        <taxon>Oryza</taxon>
        <taxon>Oryza sativa</taxon>
    </lineage>
</organism>
<dbReference type="AlphaFoldDB" id="A0A0P0WA05"/>
<feature type="compositionally biased region" description="Basic residues" evidence="1">
    <location>
        <begin position="9"/>
        <end position="25"/>
    </location>
</feature>
<feature type="region of interest" description="Disordered" evidence="1">
    <location>
        <begin position="1"/>
        <end position="74"/>
    </location>
</feature>
<protein>
    <submittedName>
        <fullName evidence="2">Os04g0414250 protein</fullName>
    </submittedName>
</protein>
<sequence length="74" mass="8502">SATTAVSALRRRHRQLCRRPGKLGHRSISPLHLRSAVATRTTSLRRRRRLQPRRAAASVDADPRRCLPQLRKDE</sequence>
<proteinExistence type="predicted"/>
<name>A0A0P0WA05_ORYSJ</name>
<reference evidence="2 3" key="2">
    <citation type="journal article" date="2013" name="Plant Cell Physiol.">
        <title>Rice Annotation Project Database (RAP-DB): an integrative and interactive database for rice genomics.</title>
        <authorList>
            <person name="Sakai H."/>
            <person name="Lee S.S."/>
            <person name="Tanaka T."/>
            <person name="Numa H."/>
            <person name="Kim J."/>
            <person name="Kawahara Y."/>
            <person name="Wakimoto H."/>
            <person name="Yang C.C."/>
            <person name="Iwamoto M."/>
            <person name="Abe T."/>
            <person name="Yamada Y."/>
            <person name="Muto A."/>
            <person name="Inokuchi H."/>
            <person name="Ikemura T."/>
            <person name="Matsumoto T."/>
            <person name="Sasaki T."/>
            <person name="Itoh T."/>
        </authorList>
    </citation>
    <scope>NUCLEOTIDE SEQUENCE [LARGE SCALE GENOMIC DNA]</scope>
    <source>
        <strain evidence="3">cv. Nipponbare</strain>
    </source>
</reference>
<feature type="compositionally biased region" description="Basic and acidic residues" evidence="1">
    <location>
        <begin position="61"/>
        <end position="74"/>
    </location>
</feature>
<evidence type="ECO:0000313" key="2">
    <source>
        <dbReference type="EMBL" id="BAS89143.1"/>
    </source>
</evidence>
<feature type="non-terminal residue" evidence="2">
    <location>
        <position position="1"/>
    </location>
</feature>
<evidence type="ECO:0000256" key="1">
    <source>
        <dbReference type="SAM" id="MobiDB-lite"/>
    </source>
</evidence>
<evidence type="ECO:0000313" key="3">
    <source>
        <dbReference type="Proteomes" id="UP000059680"/>
    </source>
</evidence>
<dbReference type="PaxDb" id="39947-A0A0P0WA05"/>
<dbReference type="Proteomes" id="UP000059680">
    <property type="component" value="Chromosome 4"/>
</dbReference>
<dbReference type="EMBL" id="AP014960">
    <property type="protein sequence ID" value="BAS89143.1"/>
    <property type="molecule type" value="Genomic_DNA"/>
</dbReference>
<gene>
    <name evidence="2" type="ordered locus">Os04g0414250</name>
    <name evidence="2" type="ORF">OSNPB_040414250</name>
</gene>
<feature type="non-terminal residue" evidence="2">
    <location>
        <position position="74"/>
    </location>
</feature>
<reference evidence="2 3" key="3">
    <citation type="journal article" date="2013" name="Rice">
        <title>Improvement of the Oryza sativa Nipponbare reference genome using next generation sequence and optical map data.</title>
        <authorList>
            <person name="Kawahara Y."/>
            <person name="de la Bastide M."/>
            <person name="Hamilton J.P."/>
            <person name="Kanamori H."/>
            <person name="McCombie W.R."/>
            <person name="Ouyang S."/>
            <person name="Schwartz D.C."/>
            <person name="Tanaka T."/>
            <person name="Wu J."/>
            <person name="Zhou S."/>
            <person name="Childs K.L."/>
            <person name="Davidson R.M."/>
            <person name="Lin H."/>
            <person name="Quesada-Ocampo L."/>
            <person name="Vaillancourt B."/>
            <person name="Sakai H."/>
            <person name="Lee S.S."/>
            <person name="Kim J."/>
            <person name="Numa H."/>
            <person name="Itoh T."/>
            <person name="Buell C.R."/>
            <person name="Matsumoto T."/>
        </authorList>
    </citation>
    <scope>NUCLEOTIDE SEQUENCE [LARGE SCALE GENOMIC DNA]</scope>
    <source>
        <strain evidence="3">cv. Nipponbare</strain>
    </source>
</reference>
<dbReference type="InParanoid" id="A0A0P0WA05"/>
<dbReference type="Gramene" id="Os04t0414250-00">
    <property type="protein sequence ID" value="Os04t0414250-00"/>
    <property type="gene ID" value="Os04g0414250"/>
</dbReference>
<feature type="compositionally biased region" description="Basic residues" evidence="1">
    <location>
        <begin position="43"/>
        <end position="52"/>
    </location>
</feature>
<reference evidence="3" key="1">
    <citation type="journal article" date="2005" name="Nature">
        <title>The map-based sequence of the rice genome.</title>
        <authorList>
            <consortium name="International rice genome sequencing project (IRGSP)"/>
            <person name="Matsumoto T."/>
            <person name="Wu J."/>
            <person name="Kanamori H."/>
            <person name="Katayose Y."/>
            <person name="Fujisawa M."/>
            <person name="Namiki N."/>
            <person name="Mizuno H."/>
            <person name="Yamamoto K."/>
            <person name="Antonio B.A."/>
            <person name="Baba T."/>
            <person name="Sakata K."/>
            <person name="Nagamura Y."/>
            <person name="Aoki H."/>
            <person name="Arikawa K."/>
            <person name="Arita K."/>
            <person name="Bito T."/>
            <person name="Chiden Y."/>
            <person name="Fujitsuka N."/>
            <person name="Fukunaka R."/>
            <person name="Hamada M."/>
            <person name="Harada C."/>
            <person name="Hayashi A."/>
            <person name="Hijishita S."/>
            <person name="Honda M."/>
            <person name="Hosokawa S."/>
            <person name="Ichikawa Y."/>
            <person name="Idonuma A."/>
            <person name="Iijima M."/>
            <person name="Ikeda M."/>
            <person name="Ikeno M."/>
            <person name="Ito K."/>
            <person name="Ito S."/>
            <person name="Ito T."/>
            <person name="Ito Y."/>
            <person name="Ito Y."/>
            <person name="Iwabuchi A."/>
            <person name="Kamiya K."/>
            <person name="Karasawa W."/>
            <person name="Kurita K."/>
            <person name="Katagiri S."/>
            <person name="Kikuta A."/>
            <person name="Kobayashi H."/>
            <person name="Kobayashi N."/>
            <person name="Machita K."/>
            <person name="Maehara T."/>
            <person name="Masukawa M."/>
            <person name="Mizubayashi T."/>
            <person name="Mukai Y."/>
            <person name="Nagasaki H."/>
            <person name="Nagata Y."/>
            <person name="Naito S."/>
            <person name="Nakashima M."/>
            <person name="Nakama Y."/>
            <person name="Nakamichi Y."/>
            <person name="Nakamura M."/>
            <person name="Meguro A."/>
            <person name="Negishi M."/>
            <person name="Ohta I."/>
            <person name="Ohta T."/>
            <person name="Okamoto M."/>
            <person name="Ono N."/>
            <person name="Saji S."/>
            <person name="Sakaguchi M."/>
            <person name="Sakai K."/>
            <person name="Shibata M."/>
            <person name="Shimokawa T."/>
            <person name="Song J."/>
            <person name="Takazaki Y."/>
            <person name="Terasawa K."/>
            <person name="Tsugane M."/>
            <person name="Tsuji K."/>
            <person name="Ueda S."/>
            <person name="Waki K."/>
            <person name="Yamagata H."/>
            <person name="Yamamoto M."/>
            <person name="Yamamoto S."/>
            <person name="Yamane H."/>
            <person name="Yoshiki S."/>
            <person name="Yoshihara R."/>
            <person name="Yukawa K."/>
            <person name="Zhong H."/>
            <person name="Yano M."/>
            <person name="Yuan Q."/>
            <person name="Ouyang S."/>
            <person name="Liu J."/>
            <person name="Jones K.M."/>
            <person name="Gansberger K."/>
            <person name="Moffat K."/>
            <person name="Hill J."/>
            <person name="Bera J."/>
            <person name="Fadrosh D."/>
            <person name="Jin S."/>
            <person name="Johri S."/>
            <person name="Kim M."/>
            <person name="Overton L."/>
            <person name="Reardon M."/>
            <person name="Tsitrin T."/>
            <person name="Vuong H."/>
            <person name="Weaver B."/>
            <person name="Ciecko A."/>
            <person name="Tallon L."/>
            <person name="Jackson J."/>
            <person name="Pai G."/>
            <person name="Aken S.V."/>
            <person name="Utterback T."/>
            <person name="Reidmuller S."/>
            <person name="Feldblyum T."/>
            <person name="Hsiao J."/>
            <person name="Zismann V."/>
            <person name="Iobst S."/>
            <person name="de Vazeille A.R."/>
            <person name="Buell C.R."/>
            <person name="Ying K."/>
            <person name="Li Y."/>
            <person name="Lu T."/>
            <person name="Huang Y."/>
            <person name="Zhao Q."/>
            <person name="Feng Q."/>
            <person name="Zhang L."/>
            <person name="Zhu J."/>
            <person name="Weng Q."/>
            <person name="Mu J."/>
            <person name="Lu Y."/>
            <person name="Fan D."/>
            <person name="Liu Y."/>
            <person name="Guan J."/>
            <person name="Zhang Y."/>
            <person name="Yu S."/>
            <person name="Liu X."/>
            <person name="Zhang Y."/>
            <person name="Hong G."/>
            <person name="Han B."/>
            <person name="Choisne N."/>
            <person name="Demange N."/>
            <person name="Orjeda G."/>
            <person name="Samain S."/>
            <person name="Cattolico L."/>
            <person name="Pelletier E."/>
            <person name="Couloux A."/>
            <person name="Segurens B."/>
            <person name="Wincker P."/>
            <person name="D'Hont A."/>
            <person name="Scarpelli C."/>
            <person name="Weissenbach J."/>
            <person name="Salanoubat M."/>
            <person name="Quetier F."/>
            <person name="Yu Y."/>
            <person name="Kim H.R."/>
            <person name="Rambo T."/>
            <person name="Currie J."/>
            <person name="Collura K."/>
            <person name="Luo M."/>
            <person name="Yang T."/>
            <person name="Ammiraju J.S.S."/>
            <person name="Engler F."/>
            <person name="Soderlund C."/>
            <person name="Wing R.A."/>
            <person name="Palmer L.E."/>
            <person name="de la Bastide M."/>
            <person name="Spiegel L."/>
            <person name="Nascimento L."/>
            <person name="Zutavern T."/>
            <person name="O'Shaughnessy A."/>
            <person name="Dike S."/>
            <person name="Dedhia N."/>
            <person name="Preston R."/>
            <person name="Balija V."/>
            <person name="McCombie W.R."/>
            <person name="Chow T."/>
            <person name="Chen H."/>
            <person name="Chung M."/>
            <person name="Chen C."/>
            <person name="Shaw J."/>
            <person name="Wu H."/>
            <person name="Hsiao K."/>
            <person name="Chao Y."/>
            <person name="Chu M."/>
            <person name="Cheng C."/>
            <person name="Hour A."/>
            <person name="Lee P."/>
            <person name="Lin S."/>
            <person name="Lin Y."/>
            <person name="Liou J."/>
            <person name="Liu S."/>
            <person name="Hsing Y."/>
            <person name="Raghuvanshi S."/>
            <person name="Mohanty A."/>
            <person name="Bharti A.K."/>
            <person name="Gaur A."/>
            <person name="Gupta V."/>
            <person name="Kumar D."/>
            <person name="Ravi V."/>
            <person name="Vij S."/>
            <person name="Kapur A."/>
            <person name="Khurana P."/>
            <person name="Khurana P."/>
            <person name="Khurana J.P."/>
            <person name="Tyagi A.K."/>
            <person name="Gaikwad K."/>
            <person name="Singh A."/>
            <person name="Dalal V."/>
            <person name="Srivastava S."/>
            <person name="Dixit A."/>
            <person name="Pal A.K."/>
            <person name="Ghazi I.A."/>
            <person name="Yadav M."/>
            <person name="Pandit A."/>
            <person name="Bhargava A."/>
            <person name="Sureshbabu K."/>
            <person name="Batra K."/>
            <person name="Sharma T.R."/>
            <person name="Mohapatra T."/>
            <person name="Singh N.K."/>
            <person name="Messing J."/>
            <person name="Nelson A.B."/>
            <person name="Fuks G."/>
            <person name="Kavchok S."/>
            <person name="Keizer G."/>
            <person name="Linton E."/>
            <person name="Llaca V."/>
            <person name="Song R."/>
            <person name="Tanyolac B."/>
            <person name="Young S."/>
            <person name="Ho-Il K."/>
            <person name="Hahn J.H."/>
            <person name="Sangsakoo G."/>
            <person name="Vanavichit A."/>
            <person name="de Mattos Luiz.A.T."/>
            <person name="Zimmer P.D."/>
            <person name="Malone G."/>
            <person name="Dellagostin O."/>
            <person name="de Oliveira A.C."/>
            <person name="Bevan M."/>
            <person name="Bancroft I."/>
            <person name="Minx P."/>
            <person name="Cordum H."/>
            <person name="Wilson R."/>
            <person name="Cheng Z."/>
            <person name="Jin W."/>
            <person name="Jiang J."/>
            <person name="Leong S.A."/>
            <person name="Iwama H."/>
            <person name="Gojobori T."/>
            <person name="Itoh T."/>
            <person name="Niimura Y."/>
            <person name="Fujii Y."/>
            <person name="Habara T."/>
            <person name="Sakai H."/>
            <person name="Sato Y."/>
            <person name="Wilson G."/>
            <person name="Kumar K."/>
            <person name="McCouch S."/>
            <person name="Juretic N."/>
            <person name="Hoen D."/>
            <person name="Wright S."/>
            <person name="Bruskiewich R."/>
            <person name="Bureau T."/>
            <person name="Miyao A."/>
            <person name="Hirochika H."/>
            <person name="Nishikawa T."/>
            <person name="Kadowaki K."/>
            <person name="Sugiura M."/>
            <person name="Burr B."/>
            <person name="Sasaki T."/>
        </authorList>
    </citation>
    <scope>NUCLEOTIDE SEQUENCE [LARGE SCALE GENOMIC DNA]</scope>
    <source>
        <strain evidence="3">cv. Nipponbare</strain>
    </source>
</reference>
<accession>A0A0P0WA05</accession>
<keyword evidence="3" id="KW-1185">Reference proteome</keyword>